<proteinExistence type="predicted"/>
<organism evidence="1 2">
    <name type="scientific">Cichlidogyrus casuarinus</name>
    <dbReference type="NCBI Taxonomy" id="1844966"/>
    <lineage>
        <taxon>Eukaryota</taxon>
        <taxon>Metazoa</taxon>
        <taxon>Spiralia</taxon>
        <taxon>Lophotrochozoa</taxon>
        <taxon>Platyhelminthes</taxon>
        <taxon>Monogenea</taxon>
        <taxon>Monopisthocotylea</taxon>
        <taxon>Dactylogyridea</taxon>
        <taxon>Ancyrocephalidae</taxon>
        <taxon>Cichlidogyrus</taxon>
    </lineage>
</organism>
<protein>
    <submittedName>
        <fullName evidence="1">Uncharacterized protein</fullName>
    </submittedName>
</protein>
<name>A0ABD2QR66_9PLAT</name>
<comment type="caution">
    <text evidence="1">The sequence shown here is derived from an EMBL/GenBank/DDBJ whole genome shotgun (WGS) entry which is preliminary data.</text>
</comment>
<accession>A0ABD2QR66</accession>
<gene>
    <name evidence="1" type="ORF">Ciccas_000336</name>
</gene>
<sequence length="205" mass="23613">MENLLEMLEYCGDYIPRAVEKEYQSFKEDVPKKLGAYLLMSALNMNSDKKLCVEVDKLNDSLKYLSQSITIPDSPAALMHLNQTCFSDLCEQWKLSEVVDFSSNQSDEELVSEISKFLQDPLRMKQLYPNLCSWFDSEIKHIFDQSLLCRKTLSDASLDISVPRTKSMPKNKPRKKGSFVLKTSVSEPEIDYSKFFKKVTLPVKK</sequence>
<dbReference type="Proteomes" id="UP001626550">
    <property type="component" value="Unassembled WGS sequence"/>
</dbReference>
<evidence type="ECO:0000313" key="2">
    <source>
        <dbReference type="Proteomes" id="UP001626550"/>
    </source>
</evidence>
<dbReference type="AlphaFoldDB" id="A0ABD2QR66"/>
<keyword evidence="2" id="KW-1185">Reference proteome</keyword>
<reference evidence="1 2" key="1">
    <citation type="submission" date="2024-11" db="EMBL/GenBank/DDBJ databases">
        <title>Adaptive evolution of stress response genes in parasites aligns with host niche diversity.</title>
        <authorList>
            <person name="Hahn C."/>
            <person name="Resl P."/>
        </authorList>
    </citation>
    <scope>NUCLEOTIDE SEQUENCE [LARGE SCALE GENOMIC DNA]</scope>
    <source>
        <strain evidence="1">EGGRZ-B1_66</strain>
        <tissue evidence="1">Body</tissue>
    </source>
</reference>
<evidence type="ECO:0000313" key="1">
    <source>
        <dbReference type="EMBL" id="KAL3320976.1"/>
    </source>
</evidence>
<dbReference type="EMBL" id="JBJKFK010000017">
    <property type="protein sequence ID" value="KAL3320976.1"/>
    <property type="molecule type" value="Genomic_DNA"/>
</dbReference>